<evidence type="ECO:0000313" key="1">
    <source>
        <dbReference type="EMBL" id="TQL60919.1"/>
    </source>
</evidence>
<dbReference type="RefSeq" id="WP_141788759.1">
    <property type="nucleotide sequence ID" value="NZ_BAAAKX010000007.1"/>
</dbReference>
<reference evidence="1 2" key="1">
    <citation type="submission" date="2019-06" db="EMBL/GenBank/DDBJ databases">
        <title>Sequencing the genomes of 1000 actinobacteria strains.</title>
        <authorList>
            <person name="Klenk H.-P."/>
        </authorList>
    </citation>
    <scope>NUCLEOTIDE SEQUENCE [LARGE SCALE GENOMIC DNA]</scope>
    <source>
        <strain evidence="1 2">DSM 18082</strain>
    </source>
</reference>
<comment type="caution">
    <text evidence="1">The sequence shown here is derived from an EMBL/GenBank/DDBJ whole genome shotgun (WGS) entry which is preliminary data.</text>
</comment>
<dbReference type="Proteomes" id="UP000319514">
    <property type="component" value="Unassembled WGS sequence"/>
</dbReference>
<organism evidence="1 2">
    <name type="scientific">Oryzihumus leptocrescens</name>
    <dbReference type="NCBI Taxonomy" id="297536"/>
    <lineage>
        <taxon>Bacteria</taxon>
        <taxon>Bacillati</taxon>
        <taxon>Actinomycetota</taxon>
        <taxon>Actinomycetes</taxon>
        <taxon>Micrococcales</taxon>
        <taxon>Intrasporangiaceae</taxon>
        <taxon>Oryzihumus</taxon>
    </lineage>
</organism>
<keyword evidence="2" id="KW-1185">Reference proteome</keyword>
<gene>
    <name evidence="1" type="ORF">FB474_2319</name>
</gene>
<sequence length="124" mass="13662">MKSIGYFRQLDHGMPDGPDLVEAIAVPLPEGEREPVAKYLRAGFPLVVTGSLGTDFFAPERGEVSRINTMTDGTFLWPEDLAYYVETYGARPPADFLAHVRAQGSPPRLSKDELAALITQLRGR</sequence>
<dbReference type="EMBL" id="VFOQ01000001">
    <property type="protein sequence ID" value="TQL60919.1"/>
    <property type="molecule type" value="Genomic_DNA"/>
</dbReference>
<evidence type="ECO:0000313" key="2">
    <source>
        <dbReference type="Proteomes" id="UP000319514"/>
    </source>
</evidence>
<dbReference type="OrthoDB" id="275232at2"/>
<protein>
    <submittedName>
        <fullName evidence="1">Uncharacterized protein</fullName>
    </submittedName>
</protein>
<name>A0A542ZKU5_9MICO</name>
<dbReference type="AlphaFoldDB" id="A0A542ZKU5"/>
<proteinExistence type="predicted"/>
<accession>A0A542ZKU5</accession>